<reference evidence="1 2" key="1">
    <citation type="submission" date="2019-07" db="EMBL/GenBank/DDBJ databases">
        <title>Genomic Encyclopedia of Archaeal and Bacterial Type Strains, Phase II (KMG-II): from individual species to whole genera.</title>
        <authorList>
            <person name="Goeker M."/>
        </authorList>
    </citation>
    <scope>NUCLEOTIDE SEQUENCE [LARGE SCALE GENOMIC DNA]</scope>
    <source>
        <strain evidence="1 2">ATCC BAA-1139</strain>
    </source>
</reference>
<proteinExistence type="predicted"/>
<dbReference type="PROSITE" id="PS51257">
    <property type="entry name" value="PROKAR_LIPOPROTEIN"/>
    <property type="match status" value="1"/>
</dbReference>
<dbReference type="EMBL" id="VLLN01000005">
    <property type="protein sequence ID" value="TWJ26420.1"/>
    <property type="molecule type" value="Genomic_DNA"/>
</dbReference>
<organism evidence="1 2">
    <name type="scientific">Geobacter argillaceus</name>
    <dbReference type="NCBI Taxonomy" id="345631"/>
    <lineage>
        <taxon>Bacteria</taxon>
        <taxon>Pseudomonadati</taxon>
        <taxon>Thermodesulfobacteriota</taxon>
        <taxon>Desulfuromonadia</taxon>
        <taxon>Geobacterales</taxon>
        <taxon>Geobacteraceae</taxon>
        <taxon>Geobacter</taxon>
    </lineage>
</organism>
<dbReference type="Proteomes" id="UP000319449">
    <property type="component" value="Unassembled WGS sequence"/>
</dbReference>
<dbReference type="OrthoDB" id="5397282at2"/>
<accession>A0A562W844</accession>
<comment type="caution">
    <text evidence="1">The sequence shown here is derived from an EMBL/GenBank/DDBJ whole genome shotgun (WGS) entry which is preliminary data.</text>
</comment>
<dbReference type="PANTHER" id="PTHR37530">
    <property type="entry name" value="OUTER MEMBRANE PROTEIN SLP"/>
    <property type="match status" value="1"/>
</dbReference>
<dbReference type="RefSeq" id="WP_145019509.1">
    <property type="nucleotide sequence ID" value="NZ_VLLN01000005.1"/>
</dbReference>
<sequence>MRWIVLLSVSLLLFVGCAHIFSDRAERLVDRTVTFEQVRKEPLAFVGKYLKIGGTIVDTKNTKEGTRIEVVQFGLGRSDFPNEEHGSAGRFLATSRSYLDSMIFKAGRPVVLIGEIRGEKTLPLGEINYRYPVVTIAEIHVWKQSELRPYYPPYYDLFYYDPFYYPYRWYGPPYYGYWYGPRRR</sequence>
<dbReference type="AlphaFoldDB" id="A0A562W844"/>
<dbReference type="GO" id="GO:0019867">
    <property type="term" value="C:outer membrane"/>
    <property type="evidence" value="ECO:0007669"/>
    <property type="project" value="InterPro"/>
</dbReference>
<dbReference type="PANTHER" id="PTHR37530:SF1">
    <property type="entry name" value="OUTER MEMBRANE PROTEIN SLP"/>
    <property type="match status" value="1"/>
</dbReference>
<keyword evidence="2" id="KW-1185">Reference proteome</keyword>
<gene>
    <name evidence="1" type="ORF">JN12_01126</name>
</gene>
<name>A0A562W844_9BACT</name>
<keyword evidence="1" id="KW-0449">Lipoprotein</keyword>
<dbReference type="Pfam" id="PF03843">
    <property type="entry name" value="Slp"/>
    <property type="match status" value="1"/>
</dbReference>
<dbReference type="PIRSF" id="PIRSF004982">
    <property type="entry name" value="SlP"/>
    <property type="match status" value="1"/>
</dbReference>
<evidence type="ECO:0000313" key="2">
    <source>
        <dbReference type="Proteomes" id="UP000319449"/>
    </source>
</evidence>
<evidence type="ECO:0000313" key="1">
    <source>
        <dbReference type="EMBL" id="TWJ26420.1"/>
    </source>
</evidence>
<protein>
    <submittedName>
        <fullName evidence="1">Outer membrane lipoprotein</fullName>
    </submittedName>
</protein>
<dbReference type="InterPro" id="IPR004658">
    <property type="entry name" value="OMP_Slp"/>
</dbReference>